<dbReference type="EMBL" id="CVRI01000004">
    <property type="protein sequence ID" value="CRK87670.1"/>
    <property type="molecule type" value="Genomic_DNA"/>
</dbReference>
<organism evidence="1 2">
    <name type="scientific">Clunio marinus</name>
    <dbReference type="NCBI Taxonomy" id="568069"/>
    <lineage>
        <taxon>Eukaryota</taxon>
        <taxon>Metazoa</taxon>
        <taxon>Ecdysozoa</taxon>
        <taxon>Arthropoda</taxon>
        <taxon>Hexapoda</taxon>
        <taxon>Insecta</taxon>
        <taxon>Pterygota</taxon>
        <taxon>Neoptera</taxon>
        <taxon>Endopterygota</taxon>
        <taxon>Diptera</taxon>
        <taxon>Nematocera</taxon>
        <taxon>Chironomoidea</taxon>
        <taxon>Chironomidae</taxon>
        <taxon>Clunio</taxon>
    </lineage>
</organism>
<dbReference type="AlphaFoldDB" id="A0A1J1HMI5"/>
<keyword evidence="2" id="KW-1185">Reference proteome</keyword>
<reference evidence="1 2" key="1">
    <citation type="submission" date="2015-04" db="EMBL/GenBank/DDBJ databases">
        <authorList>
            <person name="Syromyatnikov M.Y."/>
            <person name="Popov V.N."/>
        </authorList>
    </citation>
    <scope>NUCLEOTIDE SEQUENCE [LARGE SCALE GENOMIC DNA]</scope>
</reference>
<evidence type="ECO:0000313" key="1">
    <source>
        <dbReference type="EMBL" id="CRK87670.1"/>
    </source>
</evidence>
<dbReference type="Proteomes" id="UP000183832">
    <property type="component" value="Unassembled WGS sequence"/>
</dbReference>
<protein>
    <submittedName>
        <fullName evidence="1">CLUMA_CG001463, isoform A</fullName>
    </submittedName>
</protein>
<accession>A0A1J1HMI5</accession>
<proteinExistence type="predicted"/>
<evidence type="ECO:0000313" key="2">
    <source>
        <dbReference type="Proteomes" id="UP000183832"/>
    </source>
</evidence>
<name>A0A1J1HMI5_9DIPT</name>
<sequence length="113" mass="13085">MRKLLKKNCNEVDGKAIVASLLDRINGSLMNLVRLYKVVFLLFLLFDLKLKRKLEHVSMINEMVILNETSKLLIASEHFQAELNVYVNDFILIVFNHIATANFLIHSDIKLKD</sequence>
<gene>
    <name evidence="1" type="ORF">CLUMA_CG001463</name>
</gene>